<dbReference type="RefSeq" id="WP_203942044.1">
    <property type="nucleotide sequence ID" value="NZ_BOOR01000003.1"/>
</dbReference>
<dbReference type="Proteomes" id="UP000605992">
    <property type="component" value="Unassembled WGS sequence"/>
</dbReference>
<dbReference type="InterPro" id="IPR042226">
    <property type="entry name" value="eFR1_2_sf"/>
</dbReference>
<name>A0A8J3UTD4_9ACTN</name>
<sequence>MTARPAAGGGRWVSVAPERLAGWIRGFEERHGPFEAAATALVVRLTAADGSAAECHVPFPPLTLAADPDGGGGSPGGAVDGLVVHATRPRTVGVLLVRLGGYAAGVFEGQRLVASKVGSRLVHGRSAAGGWSQQRFARRREKQSAEALRAAADVAARVLVPRAGEMDAAVFGGDRRAVDELRADRRLAPIFSLEEGVFLPVPDPKLAVLEDAPRQFRAVRIRVLDAGA</sequence>
<evidence type="ECO:0000313" key="2">
    <source>
        <dbReference type="EMBL" id="GII51703.1"/>
    </source>
</evidence>
<proteinExistence type="predicted"/>
<comment type="caution">
    <text evidence="2">The sequence shown here is derived from an EMBL/GenBank/DDBJ whole genome shotgun (WGS) entry which is preliminary data.</text>
</comment>
<dbReference type="Gene3D" id="3.30.420.60">
    <property type="entry name" value="eRF1 domain 2"/>
    <property type="match status" value="1"/>
</dbReference>
<dbReference type="SUPFAM" id="SSF53137">
    <property type="entry name" value="Translational machinery components"/>
    <property type="match status" value="1"/>
</dbReference>
<feature type="domain" description="Actinobacteria/chloroflexi VLRF1 release factor" evidence="1">
    <location>
        <begin position="90"/>
        <end position="222"/>
    </location>
</feature>
<dbReference type="NCBIfam" id="NF041024">
    <property type="entry name" value="acVLRF1_NCBI"/>
    <property type="match status" value="1"/>
</dbReference>
<dbReference type="Pfam" id="PF18859">
    <property type="entry name" value="acVLRF1"/>
    <property type="match status" value="1"/>
</dbReference>
<accession>A0A8J3UTD4</accession>
<dbReference type="InterPro" id="IPR040783">
    <property type="entry name" value="VLRF1"/>
</dbReference>
<protein>
    <recommendedName>
        <fullName evidence="1">Actinobacteria/chloroflexi VLRF1 release factor domain-containing protein</fullName>
    </recommendedName>
</protein>
<organism evidence="2 3">
    <name type="scientific">Planotetraspora thailandica</name>
    <dbReference type="NCBI Taxonomy" id="487172"/>
    <lineage>
        <taxon>Bacteria</taxon>
        <taxon>Bacillati</taxon>
        <taxon>Actinomycetota</taxon>
        <taxon>Actinomycetes</taxon>
        <taxon>Streptosporangiales</taxon>
        <taxon>Streptosporangiaceae</taxon>
        <taxon>Planotetraspora</taxon>
    </lineage>
</organism>
<keyword evidence="3" id="KW-1185">Reference proteome</keyword>
<evidence type="ECO:0000259" key="1">
    <source>
        <dbReference type="Pfam" id="PF18859"/>
    </source>
</evidence>
<evidence type="ECO:0000313" key="3">
    <source>
        <dbReference type="Proteomes" id="UP000605992"/>
    </source>
</evidence>
<dbReference type="EMBL" id="BOOR01000003">
    <property type="protein sequence ID" value="GII51703.1"/>
    <property type="molecule type" value="Genomic_DNA"/>
</dbReference>
<dbReference type="AlphaFoldDB" id="A0A8J3UTD4"/>
<gene>
    <name evidence="2" type="ORF">Pth03_00920</name>
</gene>
<reference evidence="2" key="1">
    <citation type="submission" date="2021-01" db="EMBL/GenBank/DDBJ databases">
        <title>Whole genome shotgun sequence of Planotetraspora thailandica NBRC 104271.</title>
        <authorList>
            <person name="Komaki H."/>
            <person name="Tamura T."/>
        </authorList>
    </citation>
    <scope>NUCLEOTIDE SEQUENCE</scope>
    <source>
        <strain evidence="2">NBRC 104271</strain>
    </source>
</reference>